<comment type="caution">
    <text evidence="2">The sequence shown here is derived from an EMBL/GenBank/DDBJ whole genome shotgun (WGS) entry which is preliminary data.</text>
</comment>
<keyword evidence="3" id="KW-1185">Reference proteome</keyword>
<dbReference type="EMBL" id="CABFOC020000014">
    <property type="protein sequence ID" value="CAH0046423.1"/>
    <property type="molecule type" value="Genomic_DNA"/>
</dbReference>
<dbReference type="OrthoDB" id="4808463at2759"/>
<dbReference type="InterPro" id="IPR003347">
    <property type="entry name" value="JmjC_dom"/>
</dbReference>
<reference evidence="2 3" key="2">
    <citation type="submission" date="2021-10" db="EMBL/GenBank/DDBJ databases">
        <authorList>
            <person name="Piombo E."/>
        </authorList>
    </citation>
    <scope>NUCLEOTIDE SEQUENCE [LARGE SCALE GENOMIC DNA]</scope>
</reference>
<evidence type="ECO:0000313" key="2">
    <source>
        <dbReference type="EMBL" id="CAH0046423.1"/>
    </source>
</evidence>
<dbReference type="Gene3D" id="2.60.120.650">
    <property type="entry name" value="Cupin"/>
    <property type="match status" value="1"/>
</dbReference>
<dbReference type="Pfam" id="PF02373">
    <property type="entry name" value="JmjC"/>
    <property type="match status" value="1"/>
</dbReference>
<dbReference type="Proteomes" id="UP000775872">
    <property type="component" value="Unassembled WGS sequence"/>
</dbReference>
<dbReference type="AlphaFoldDB" id="A0A9N9YZU8"/>
<evidence type="ECO:0000259" key="1">
    <source>
        <dbReference type="Pfam" id="PF02373"/>
    </source>
</evidence>
<gene>
    <name evidence="2" type="ORF">CSOL1703_00012157</name>
</gene>
<sequence length="362" mass="41622">MRQEIARRGDGNDKTSRCGQFARHARLYFPTSLLKAWEIEYTIVAQRAGDVVVTLPGTYHQGFAVGRTKAEVMNYADEKWASSNILWCDSECPEYPIDPHDMRFDVVKAKMPEASIDQRRETHKADEYQLRNENGQEPAITTNLGRSLNPYGAAFVRAFMDNGLELGDVRKVWLFQMIMQCQWPGPGDIIPQSASAISRANRLVSVSTVRRVDQMGDKLPLVMHLELQLRRVHERALVRFARTCGRSADYFRSLLEPGAKFEYMASKLGPHILLTLPTKSVRERGFALRVDNDLLKQPIHASSYYKLEKADVLYFVRHFYDLRPDLRLSQELRLKLQNVIDILGIEQWVRDALWPLEGQEVV</sequence>
<protein>
    <recommendedName>
        <fullName evidence="1">JmjC domain-containing protein</fullName>
    </recommendedName>
</protein>
<accession>A0A9N9YZU8</accession>
<organism evidence="2 3">
    <name type="scientific">Clonostachys solani</name>
    <dbReference type="NCBI Taxonomy" id="160281"/>
    <lineage>
        <taxon>Eukaryota</taxon>
        <taxon>Fungi</taxon>
        <taxon>Dikarya</taxon>
        <taxon>Ascomycota</taxon>
        <taxon>Pezizomycotina</taxon>
        <taxon>Sordariomycetes</taxon>
        <taxon>Hypocreomycetidae</taxon>
        <taxon>Hypocreales</taxon>
        <taxon>Bionectriaceae</taxon>
        <taxon>Clonostachys</taxon>
    </lineage>
</organism>
<reference evidence="3" key="1">
    <citation type="submission" date="2019-06" db="EMBL/GenBank/DDBJ databases">
        <authorList>
            <person name="Broberg M."/>
        </authorList>
    </citation>
    <scope>NUCLEOTIDE SEQUENCE [LARGE SCALE GENOMIC DNA]</scope>
</reference>
<name>A0A9N9YZU8_9HYPO</name>
<proteinExistence type="predicted"/>
<feature type="domain" description="JmjC" evidence="1">
    <location>
        <begin position="24"/>
        <end position="74"/>
    </location>
</feature>
<evidence type="ECO:0000313" key="3">
    <source>
        <dbReference type="Proteomes" id="UP000775872"/>
    </source>
</evidence>